<evidence type="ECO:0000313" key="2">
    <source>
        <dbReference type="EMBL" id="MCS0588674.1"/>
    </source>
</evidence>
<evidence type="ECO:0000259" key="1">
    <source>
        <dbReference type="SMART" id="SM01321"/>
    </source>
</evidence>
<feature type="domain" description="Transposase IS200-like" evidence="1">
    <location>
        <begin position="9"/>
        <end position="124"/>
    </location>
</feature>
<gene>
    <name evidence="2" type="ORF">NX782_05605</name>
</gene>
<dbReference type="Proteomes" id="UP001205560">
    <property type="component" value="Unassembled WGS sequence"/>
</dbReference>
<dbReference type="EMBL" id="JANUGX010000004">
    <property type="protein sequence ID" value="MCS0588674.1"/>
    <property type="molecule type" value="Genomic_DNA"/>
</dbReference>
<dbReference type="SMART" id="SM01321">
    <property type="entry name" value="Y1_Tnp"/>
    <property type="match status" value="1"/>
</dbReference>
<keyword evidence="3" id="KW-1185">Reference proteome</keyword>
<dbReference type="Pfam" id="PF01797">
    <property type="entry name" value="Y1_Tnp"/>
    <property type="match status" value="1"/>
</dbReference>
<sequence length="205" mass="23782">MPRPRRVISPSIPLHLIQRGNNRAPCFQVQNDYLIYLDMLRECAFDAGCALHAYVLMSNHVHLLLSPDTADSASTMMQRLGQRYVQYFNRRHVRTGTLWEGRFRSSPILDERYFLICQRYIELNPVRANMVDTPADYPWSSYRTNAFGQESPLITPHPVYASLGRTLEIRRAAYRHLFSEVLSEELLDAVRRAGNSNRPLDLQQT</sequence>
<proteinExistence type="predicted"/>
<dbReference type="PANTHER" id="PTHR34322">
    <property type="entry name" value="TRANSPOSASE, Y1_TNP DOMAIN-CONTAINING"/>
    <property type="match status" value="1"/>
</dbReference>
<dbReference type="SUPFAM" id="SSF143422">
    <property type="entry name" value="Transposase IS200-like"/>
    <property type="match status" value="1"/>
</dbReference>
<comment type="caution">
    <text evidence="2">The sequence shown here is derived from an EMBL/GenBank/DDBJ whole genome shotgun (WGS) entry which is preliminary data.</text>
</comment>
<evidence type="ECO:0000313" key="3">
    <source>
        <dbReference type="Proteomes" id="UP001205560"/>
    </source>
</evidence>
<organism evidence="2 3">
    <name type="scientific">Massilia norwichensis</name>
    <dbReference type="NCBI Taxonomy" id="1442366"/>
    <lineage>
        <taxon>Bacteria</taxon>
        <taxon>Pseudomonadati</taxon>
        <taxon>Pseudomonadota</taxon>
        <taxon>Betaproteobacteria</taxon>
        <taxon>Burkholderiales</taxon>
        <taxon>Oxalobacteraceae</taxon>
        <taxon>Telluria group</taxon>
        <taxon>Massilia</taxon>
    </lineage>
</organism>
<dbReference type="Gene3D" id="3.30.70.1290">
    <property type="entry name" value="Transposase IS200-like"/>
    <property type="match status" value="1"/>
</dbReference>
<reference evidence="2 3" key="1">
    <citation type="submission" date="2022-08" db="EMBL/GenBank/DDBJ databases">
        <title>Reclassification of Massilia species as members of the genera Telluria, Duganella, Pseudoduganella, Mokoshia gen. nov. and Zemynaea gen. nov. using orthogonal and non-orthogonal genome-based approaches.</title>
        <authorList>
            <person name="Bowman J.P."/>
        </authorList>
    </citation>
    <scope>NUCLEOTIDE SEQUENCE [LARGE SCALE GENOMIC DNA]</scope>
    <source>
        <strain evidence="2 3">LMG 28164</strain>
    </source>
</reference>
<dbReference type="PANTHER" id="PTHR34322:SF2">
    <property type="entry name" value="TRANSPOSASE IS200-LIKE DOMAIN-CONTAINING PROTEIN"/>
    <property type="match status" value="1"/>
</dbReference>
<dbReference type="InterPro" id="IPR002686">
    <property type="entry name" value="Transposase_17"/>
</dbReference>
<dbReference type="RefSeq" id="WP_258844427.1">
    <property type="nucleotide sequence ID" value="NZ_JANUGX010000004.1"/>
</dbReference>
<dbReference type="InterPro" id="IPR036515">
    <property type="entry name" value="Transposase_17_sf"/>
</dbReference>
<protein>
    <submittedName>
        <fullName evidence="2">Transposase</fullName>
    </submittedName>
</protein>
<accession>A0ABT2A3A7</accession>
<name>A0ABT2A3A7_9BURK</name>